<proteinExistence type="predicted"/>
<dbReference type="PANTHER" id="PTHR47923:SF1">
    <property type="entry name" value="INSERTION ELEMENT IS1 1 PROTEIN INSA-RELATED"/>
    <property type="match status" value="1"/>
</dbReference>
<evidence type="ECO:0000313" key="3">
    <source>
        <dbReference type="Proteomes" id="UP000235564"/>
    </source>
</evidence>
<dbReference type="AlphaFoldDB" id="A0A2N6QS20"/>
<name>A0A2N6QS20_9BACT</name>
<evidence type="ECO:0000259" key="1">
    <source>
        <dbReference type="Pfam" id="PF03811"/>
    </source>
</evidence>
<dbReference type="InterPro" id="IPR003220">
    <property type="entry name" value="InsA_N_dom_Znf"/>
</dbReference>
<evidence type="ECO:0000313" key="2">
    <source>
        <dbReference type="EMBL" id="PMC24655.1"/>
    </source>
</evidence>
<dbReference type="RefSeq" id="WP_102697050.1">
    <property type="nucleotide sequence ID" value="NZ_PNGJ01000003.1"/>
</dbReference>
<dbReference type="GO" id="GO:0006313">
    <property type="term" value="P:DNA transposition"/>
    <property type="evidence" value="ECO:0007669"/>
    <property type="project" value="InterPro"/>
</dbReference>
<organism evidence="2 3">
    <name type="scientific">Hoylesella buccalis</name>
    <dbReference type="NCBI Taxonomy" id="28127"/>
    <lineage>
        <taxon>Bacteria</taxon>
        <taxon>Pseudomonadati</taxon>
        <taxon>Bacteroidota</taxon>
        <taxon>Bacteroidia</taxon>
        <taxon>Bacteroidales</taxon>
        <taxon>Prevotellaceae</taxon>
        <taxon>Hoylesella</taxon>
    </lineage>
</organism>
<reference evidence="2 3" key="1">
    <citation type="submission" date="2017-09" db="EMBL/GenBank/DDBJ databases">
        <title>Bacterial strain isolated from the female urinary microbiota.</title>
        <authorList>
            <person name="Thomas-White K."/>
            <person name="Kumar N."/>
            <person name="Forster S."/>
            <person name="Putonti C."/>
            <person name="Lawley T."/>
            <person name="Wolfe A.J."/>
        </authorList>
    </citation>
    <scope>NUCLEOTIDE SEQUENCE [LARGE SCALE GENOMIC DNA]</scope>
    <source>
        <strain evidence="2 3">UMB0536</strain>
    </source>
</reference>
<sequence>MNLRECVGTLCSRLGVEFQCPHCLSNNIIRSGKSSTGKQRYRCKHCQKHFISDYTYKAYLPNIDN</sequence>
<dbReference type="OrthoDB" id="1086493at2"/>
<feature type="domain" description="InsA N-terminal zinc ribbon" evidence="1">
    <location>
        <begin position="16"/>
        <end position="47"/>
    </location>
</feature>
<comment type="caution">
    <text evidence="2">The sequence shown here is derived from an EMBL/GenBank/DDBJ whole genome shotgun (WGS) entry which is preliminary data.</text>
</comment>
<dbReference type="PANTHER" id="PTHR47923">
    <property type="entry name" value="INSERTION ELEMENT IS1 1 PROTEIN INSA-RELATED"/>
    <property type="match status" value="1"/>
</dbReference>
<dbReference type="InterPro" id="IPR051252">
    <property type="entry name" value="IS1_transposase_InsA"/>
</dbReference>
<dbReference type="EMBL" id="PNGJ01000003">
    <property type="protein sequence ID" value="PMC24655.1"/>
    <property type="molecule type" value="Genomic_DNA"/>
</dbReference>
<accession>A0A2N6QS20</accession>
<dbReference type="Pfam" id="PF03811">
    <property type="entry name" value="Zn_ribbon_InsA"/>
    <property type="match status" value="1"/>
</dbReference>
<gene>
    <name evidence="2" type="ORF">CJ231_05250</name>
</gene>
<protein>
    <recommendedName>
        <fullName evidence="1">InsA N-terminal zinc ribbon domain-containing protein</fullName>
    </recommendedName>
</protein>
<dbReference type="Proteomes" id="UP000235564">
    <property type="component" value="Unassembled WGS sequence"/>
</dbReference>